<evidence type="ECO:0000256" key="8">
    <source>
        <dbReference type="ARBA" id="ARBA00047514"/>
    </source>
</evidence>
<dbReference type="EC" id="1.8.98.2" evidence="2"/>
<dbReference type="GeneID" id="101845679"/>
<dbReference type="PANTHER" id="PTHR21348:SF2">
    <property type="entry name" value="SULFIREDOXIN-1"/>
    <property type="match status" value="1"/>
</dbReference>
<evidence type="ECO:0000256" key="5">
    <source>
        <dbReference type="ARBA" id="ARBA00022862"/>
    </source>
</evidence>
<dbReference type="SUPFAM" id="SSF110849">
    <property type="entry name" value="ParB/Sulfiredoxin"/>
    <property type="match status" value="1"/>
</dbReference>
<organism evidence="10 11">
    <name type="scientific">Aplysia californica</name>
    <name type="common">California sea hare</name>
    <dbReference type="NCBI Taxonomy" id="6500"/>
    <lineage>
        <taxon>Eukaryota</taxon>
        <taxon>Metazoa</taxon>
        <taxon>Spiralia</taxon>
        <taxon>Lophotrochozoa</taxon>
        <taxon>Mollusca</taxon>
        <taxon>Gastropoda</taxon>
        <taxon>Heterobranchia</taxon>
        <taxon>Euthyneura</taxon>
        <taxon>Tectipleura</taxon>
        <taxon>Aplysiida</taxon>
        <taxon>Aplysioidea</taxon>
        <taxon>Aplysiidae</taxon>
        <taxon>Aplysia</taxon>
    </lineage>
</organism>
<sequence length="244" mass="27466">MNTGLVIFCLQPFKLFRSCTQRINRIKQQVVKYRSLSLLFATASCLRVCSSSSQYSTHCLSLTPGYPSCPVSTSSEVSKSVCPDVQPSRVFSYWKNSKGTTRQSLQSQPQASFSTEKQTMPEVKEEKFCSGLPKDLSVHAAHITEVHNVPMKVLIRPFPSVLDEDKVLSLMETIQNPSMADNVPPIDILWVTGRQGGDYYYSFGGCHRYEAFKRLKRETIPCKIVRTTMEDIKTYLGGSMPDLL</sequence>
<comment type="catalytic activity">
    <reaction evidence="8">
        <text>S-hydroxy-S-oxy-L-cysteinyl-[peroxiredoxin] + [protein]-dithiol + ATP = S-hydroxy-L-cysteinyl-[peroxiredoxin] + [protein]-disulfide + ADP + phosphate</text>
        <dbReference type="Rhea" id="RHEA:17545"/>
        <dbReference type="Rhea" id="RHEA-COMP:10593"/>
        <dbReference type="Rhea" id="RHEA-COMP:10594"/>
        <dbReference type="Rhea" id="RHEA-COMP:13681"/>
        <dbReference type="Rhea" id="RHEA-COMP:17976"/>
        <dbReference type="ChEBI" id="CHEBI:29950"/>
        <dbReference type="ChEBI" id="CHEBI:30616"/>
        <dbReference type="ChEBI" id="CHEBI:43474"/>
        <dbReference type="ChEBI" id="CHEBI:50058"/>
        <dbReference type="ChEBI" id="CHEBI:61973"/>
        <dbReference type="ChEBI" id="CHEBI:61974"/>
        <dbReference type="ChEBI" id="CHEBI:456216"/>
        <dbReference type="EC" id="1.8.98.2"/>
    </reaction>
</comment>
<dbReference type="Proteomes" id="UP000694888">
    <property type="component" value="Unplaced"/>
</dbReference>
<evidence type="ECO:0000313" key="10">
    <source>
        <dbReference type="Proteomes" id="UP000694888"/>
    </source>
</evidence>
<keyword evidence="4" id="KW-0067">ATP-binding</keyword>
<keyword evidence="6" id="KW-0560">Oxidoreductase</keyword>
<protein>
    <recommendedName>
        <fullName evidence="2">sulfiredoxin</fullName>
        <ecNumber evidence="2">1.8.98.2</ecNumber>
    </recommendedName>
</protein>
<evidence type="ECO:0000256" key="1">
    <source>
        <dbReference type="ARBA" id="ARBA00009609"/>
    </source>
</evidence>
<evidence type="ECO:0000256" key="2">
    <source>
        <dbReference type="ARBA" id="ARBA00013055"/>
    </source>
</evidence>
<name>A0ABM0JJR2_APLCA</name>
<keyword evidence="7" id="KW-1015">Disulfide bond</keyword>
<evidence type="ECO:0000256" key="7">
    <source>
        <dbReference type="ARBA" id="ARBA00023157"/>
    </source>
</evidence>
<comment type="similarity">
    <text evidence="1">Belongs to the sulfiredoxin family.</text>
</comment>
<feature type="domain" description="ParB-like N-terminal" evidence="9">
    <location>
        <begin position="145"/>
        <end position="237"/>
    </location>
</feature>
<dbReference type="InterPro" id="IPR036086">
    <property type="entry name" value="ParB/Sulfiredoxin_sf"/>
</dbReference>
<keyword evidence="10" id="KW-1185">Reference proteome</keyword>
<gene>
    <name evidence="11" type="primary">LOC101845679</name>
</gene>
<keyword evidence="5" id="KW-0049">Antioxidant</keyword>
<evidence type="ECO:0000256" key="6">
    <source>
        <dbReference type="ARBA" id="ARBA00023002"/>
    </source>
</evidence>
<dbReference type="PANTHER" id="PTHR21348">
    <property type="match status" value="1"/>
</dbReference>
<accession>A0ABM0JJR2</accession>
<dbReference type="InterPro" id="IPR016692">
    <property type="entry name" value="Sulfiredoxin"/>
</dbReference>
<proteinExistence type="inferred from homology"/>
<reference evidence="11" key="1">
    <citation type="submission" date="2025-08" db="UniProtKB">
        <authorList>
            <consortium name="RefSeq"/>
        </authorList>
    </citation>
    <scope>IDENTIFICATION</scope>
</reference>
<evidence type="ECO:0000313" key="11">
    <source>
        <dbReference type="RefSeq" id="XP_005095283.1"/>
    </source>
</evidence>
<dbReference type="Gene3D" id="3.90.1530.10">
    <property type="entry name" value="Conserved hypothetical protein from pyrococcus furiosus pfu- 392566-001, ParB domain"/>
    <property type="match status" value="1"/>
</dbReference>
<evidence type="ECO:0000259" key="9">
    <source>
        <dbReference type="Pfam" id="PF02195"/>
    </source>
</evidence>
<keyword evidence="3" id="KW-0547">Nucleotide-binding</keyword>
<dbReference type="CDD" id="cd16395">
    <property type="entry name" value="Srx"/>
    <property type="match status" value="1"/>
</dbReference>
<dbReference type="Pfam" id="PF02195">
    <property type="entry name" value="ParB_N"/>
    <property type="match status" value="1"/>
</dbReference>
<evidence type="ECO:0000256" key="3">
    <source>
        <dbReference type="ARBA" id="ARBA00022741"/>
    </source>
</evidence>
<dbReference type="RefSeq" id="XP_005095283.1">
    <property type="nucleotide sequence ID" value="XM_005095226.3"/>
</dbReference>
<dbReference type="InterPro" id="IPR003115">
    <property type="entry name" value="ParB_N"/>
</dbReference>
<evidence type="ECO:0000256" key="4">
    <source>
        <dbReference type="ARBA" id="ARBA00022840"/>
    </source>
</evidence>